<reference evidence="1 2" key="1">
    <citation type="submission" date="2020-08" db="EMBL/GenBank/DDBJ databases">
        <title>Genomic Encyclopedia of Type Strains, Phase IV (KMG-IV): sequencing the most valuable type-strain genomes for metagenomic binning, comparative biology and taxonomic classification.</title>
        <authorList>
            <person name="Goeker M."/>
        </authorList>
    </citation>
    <scope>NUCLEOTIDE SEQUENCE [LARGE SCALE GENOMIC DNA]</scope>
    <source>
        <strain evidence="1 2">DSM 103737</strain>
    </source>
</reference>
<name>A0A840BYF2_9HYPH</name>
<keyword evidence="2" id="KW-1185">Reference proteome</keyword>
<dbReference type="EMBL" id="JACIEN010000003">
    <property type="protein sequence ID" value="MBB4017593.1"/>
    <property type="molecule type" value="Genomic_DNA"/>
</dbReference>
<dbReference type="Proteomes" id="UP000577362">
    <property type="component" value="Unassembled WGS sequence"/>
</dbReference>
<gene>
    <name evidence="1" type="ORF">GGR16_002627</name>
</gene>
<proteinExistence type="predicted"/>
<organism evidence="1 2">
    <name type="scientific">Chelatococcus caeni</name>
    <dbReference type="NCBI Taxonomy" id="1348468"/>
    <lineage>
        <taxon>Bacteria</taxon>
        <taxon>Pseudomonadati</taxon>
        <taxon>Pseudomonadota</taxon>
        <taxon>Alphaproteobacteria</taxon>
        <taxon>Hyphomicrobiales</taxon>
        <taxon>Chelatococcaceae</taxon>
        <taxon>Chelatococcus</taxon>
    </lineage>
</organism>
<sequence length="108" mass="11809">MDAEIKARWLEALRSGRYKQGKYRLRTHDDQFCCLGVLCDLVEPERWIPAEDGGEPVYAHGHSHFIGFPALDMLGGGGLSSGTASTLIKLNDAGASFPEIADYIEANL</sequence>
<dbReference type="AlphaFoldDB" id="A0A840BYF2"/>
<evidence type="ECO:0000313" key="2">
    <source>
        <dbReference type="Proteomes" id="UP000577362"/>
    </source>
</evidence>
<accession>A0A840BYF2</accession>
<protein>
    <submittedName>
        <fullName evidence="1">Uncharacterized protein</fullName>
    </submittedName>
</protein>
<comment type="caution">
    <text evidence="1">The sequence shown here is derived from an EMBL/GenBank/DDBJ whole genome shotgun (WGS) entry which is preliminary data.</text>
</comment>
<dbReference type="RefSeq" id="WP_019403017.1">
    <property type="nucleotide sequence ID" value="NZ_JACIEN010000003.1"/>
</dbReference>
<evidence type="ECO:0000313" key="1">
    <source>
        <dbReference type="EMBL" id="MBB4017593.1"/>
    </source>
</evidence>